<dbReference type="Pfam" id="PF01047">
    <property type="entry name" value="MarR"/>
    <property type="match status" value="1"/>
</dbReference>
<dbReference type="PANTHER" id="PTHR42756">
    <property type="entry name" value="TRANSCRIPTIONAL REGULATOR, MARR"/>
    <property type="match status" value="1"/>
</dbReference>
<evidence type="ECO:0000256" key="2">
    <source>
        <dbReference type="ARBA" id="ARBA00023125"/>
    </source>
</evidence>
<dbReference type="GO" id="GO:0003677">
    <property type="term" value="F:DNA binding"/>
    <property type="evidence" value="ECO:0007669"/>
    <property type="project" value="UniProtKB-KW"/>
</dbReference>
<name>A0A9D1ALW0_9FIRM</name>
<evidence type="ECO:0000313" key="6">
    <source>
        <dbReference type="Proteomes" id="UP000824242"/>
    </source>
</evidence>
<accession>A0A9D1ALW0</accession>
<proteinExistence type="predicted"/>
<organism evidence="5 6">
    <name type="scientific">Candidatus Caccousia avicola</name>
    <dbReference type="NCBI Taxonomy" id="2840721"/>
    <lineage>
        <taxon>Bacteria</taxon>
        <taxon>Bacillati</taxon>
        <taxon>Bacillota</taxon>
        <taxon>Clostridia</taxon>
        <taxon>Eubacteriales</taxon>
        <taxon>Oscillospiraceae</taxon>
        <taxon>Oscillospiraceae incertae sedis</taxon>
        <taxon>Candidatus Caccousia</taxon>
    </lineage>
</organism>
<evidence type="ECO:0000256" key="1">
    <source>
        <dbReference type="ARBA" id="ARBA00023015"/>
    </source>
</evidence>
<keyword evidence="3" id="KW-0804">Transcription</keyword>
<protein>
    <submittedName>
        <fullName evidence="5">MarR family transcriptional regulator</fullName>
    </submittedName>
</protein>
<comment type="caution">
    <text evidence="5">The sequence shown here is derived from an EMBL/GenBank/DDBJ whole genome shotgun (WGS) entry which is preliminary data.</text>
</comment>
<dbReference type="InterPro" id="IPR023187">
    <property type="entry name" value="Tscrpt_reg_MarR-type_CS"/>
</dbReference>
<dbReference type="PROSITE" id="PS50995">
    <property type="entry name" value="HTH_MARR_2"/>
    <property type="match status" value="1"/>
</dbReference>
<feature type="domain" description="HTH marR-type" evidence="4">
    <location>
        <begin position="9"/>
        <end position="141"/>
    </location>
</feature>
<keyword evidence="2" id="KW-0238">DNA-binding</keyword>
<reference evidence="5" key="1">
    <citation type="submission" date="2020-10" db="EMBL/GenBank/DDBJ databases">
        <authorList>
            <person name="Gilroy R."/>
        </authorList>
    </citation>
    <scope>NUCLEOTIDE SEQUENCE</scope>
    <source>
        <strain evidence="5">ChiSxjej1B13-7958</strain>
    </source>
</reference>
<gene>
    <name evidence="5" type="ORF">IAB89_04945</name>
</gene>
<evidence type="ECO:0000259" key="4">
    <source>
        <dbReference type="PROSITE" id="PS50995"/>
    </source>
</evidence>
<dbReference type="InterPro" id="IPR036390">
    <property type="entry name" value="WH_DNA-bd_sf"/>
</dbReference>
<dbReference type="InterPro" id="IPR000835">
    <property type="entry name" value="HTH_MarR-typ"/>
</dbReference>
<keyword evidence="1" id="KW-0805">Transcription regulation</keyword>
<dbReference type="AlphaFoldDB" id="A0A9D1ALW0"/>
<sequence length="157" mass="17931">MAESGGPEFFPLVKWLSVGDRHIRALLDRELAPLGLNSSQHMYILRVCANPGVTQDRFLTFFYLHPSNVTRAIAALEKAGFLRREENETDKRTCRLYPTRRAIEAAGQIREMTARWQEAVLQPVPVEERERFLWYLGEAARRAAALCGGRQGKETDE</sequence>
<dbReference type="EMBL" id="DVGZ01000049">
    <property type="protein sequence ID" value="HIR46992.1"/>
    <property type="molecule type" value="Genomic_DNA"/>
</dbReference>
<evidence type="ECO:0000256" key="3">
    <source>
        <dbReference type="ARBA" id="ARBA00023163"/>
    </source>
</evidence>
<dbReference type="SMART" id="SM00347">
    <property type="entry name" value="HTH_MARR"/>
    <property type="match status" value="1"/>
</dbReference>
<dbReference type="SUPFAM" id="SSF46785">
    <property type="entry name" value="Winged helix' DNA-binding domain"/>
    <property type="match status" value="1"/>
</dbReference>
<dbReference type="GO" id="GO:0003700">
    <property type="term" value="F:DNA-binding transcription factor activity"/>
    <property type="evidence" value="ECO:0007669"/>
    <property type="project" value="InterPro"/>
</dbReference>
<dbReference type="PROSITE" id="PS01117">
    <property type="entry name" value="HTH_MARR_1"/>
    <property type="match status" value="1"/>
</dbReference>
<dbReference type="Proteomes" id="UP000824242">
    <property type="component" value="Unassembled WGS sequence"/>
</dbReference>
<dbReference type="InterPro" id="IPR036388">
    <property type="entry name" value="WH-like_DNA-bd_sf"/>
</dbReference>
<evidence type="ECO:0000313" key="5">
    <source>
        <dbReference type="EMBL" id="HIR46992.1"/>
    </source>
</evidence>
<dbReference type="Gene3D" id="1.10.10.10">
    <property type="entry name" value="Winged helix-like DNA-binding domain superfamily/Winged helix DNA-binding domain"/>
    <property type="match status" value="1"/>
</dbReference>
<dbReference type="PANTHER" id="PTHR42756:SF1">
    <property type="entry name" value="TRANSCRIPTIONAL REPRESSOR OF EMRAB OPERON"/>
    <property type="match status" value="1"/>
</dbReference>
<reference evidence="5" key="2">
    <citation type="journal article" date="2021" name="PeerJ">
        <title>Extensive microbial diversity within the chicken gut microbiome revealed by metagenomics and culture.</title>
        <authorList>
            <person name="Gilroy R."/>
            <person name="Ravi A."/>
            <person name="Getino M."/>
            <person name="Pursley I."/>
            <person name="Horton D.L."/>
            <person name="Alikhan N.F."/>
            <person name="Baker D."/>
            <person name="Gharbi K."/>
            <person name="Hall N."/>
            <person name="Watson M."/>
            <person name="Adriaenssens E.M."/>
            <person name="Foster-Nyarko E."/>
            <person name="Jarju S."/>
            <person name="Secka A."/>
            <person name="Antonio M."/>
            <person name="Oren A."/>
            <person name="Chaudhuri R.R."/>
            <person name="La Ragione R."/>
            <person name="Hildebrand F."/>
            <person name="Pallen M.J."/>
        </authorList>
    </citation>
    <scope>NUCLEOTIDE SEQUENCE</scope>
    <source>
        <strain evidence="5">ChiSxjej1B13-7958</strain>
    </source>
</reference>